<protein>
    <submittedName>
        <fullName evidence="2">Uncharacterized protein</fullName>
    </submittedName>
</protein>
<reference evidence="2 3" key="1">
    <citation type="submission" date="2016-11" db="EMBL/GenBank/DDBJ databases">
        <authorList>
            <person name="Jaros S."/>
            <person name="Januszkiewicz K."/>
            <person name="Wedrychowicz H."/>
        </authorList>
    </citation>
    <scope>NUCLEOTIDE SEQUENCE [LARGE SCALE GENOMIC DNA]</scope>
    <source>
        <strain evidence="2 3">DSM 46144</strain>
    </source>
</reference>
<dbReference type="AlphaFoldDB" id="A0A1M7RK19"/>
<dbReference type="OrthoDB" id="9801773at2"/>
<keyword evidence="1" id="KW-1133">Transmembrane helix</keyword>
<accession>A0A1M7RK19</accession>
<keyword evidence="1" id="KW-0812">Transmembrane</keyword>
<evidence type="ECO:0000313" key="2">
    <source>
        <dbReference type="EMBL" id="SHN46614.1"/>
    </source>
</evidence>
<dbReference type="RefSeq" id="WP_073263747.1">
    <property type="nucleotide sequence ID" value="NZ_FRCS01000016.1"/>
</dbReference>
<proteinExistence type="predicted"/>
<name>A0A1M7RK19_9ACTN</name>
<sequence length="189" mass="20712">MAEVLWLLAALGLLGAFDTIYFHEIRGQLPAQLPGLRPELVLHAGRSFIYVAVFGTLPWISWRGAWAAAFALLLVIEVCITIADFIVEDQVRKPFGGLLPGERTTHTIMAIVYGAILANLLPVLIDWWHLPSGLIAYPPPVPLWLRIGLTALAVGTLVSAIRDAYAVAGFPRPLARWPWRPGHAASRVP</sequence>
<dbReference type="Proteomes" id="UP000184440">
    <property type="component" value="Unassembled WGS sequence"/>
</dbReference>
<gene>
    <name evidence="2" type="ORF">SAMN05443668_116150</name>
</gene>
<evidence type="ECO:0000256" key="1">
    <source>
        <dbReference type="SAM" id="Phobius"/>
    </source>
</evidence>
<feature type="transmembrane region" description="Helical" evidence="1">
    <location>
        <begin position="107"/>
        <end position="129"/>
    </location>
</feature>
<evidence type="ECO:0000313" key="3">
    <source>
        <dbReference type="Proteomes" id="UP000184440"/>
    </source>
</evidence>
<keyword evidence="1" id="KW-0472">Membrane</keyword>
<keyword evidence="3" id="KW-1185">Reference proteome</keyword>
<dbReference type="EMBL" id="FRCS01000016">
    <property type="protein sequence ID" value="SHN46614.1"/>
    <property type="molecule type" value="Genomic_DNA"/>
</dbReference>
<feature type="transmembrane region" description="Helical" evidence="1">
    <location>
        <begin position="67"/>
        <end position="87"/>
    </location>
</feature>
<dbReference type="STRING" id="134849.SAMN05443668_116150"/>
<organism evidence="2 3">
    <name type="scientific">Cryptosporangium aurantiacum</name>
    <dbReference type="NCBI Taxonomy" id="134849"/>
    <lineage>
        <taxon>Bacteria</taxon>
        <taxon>Bacillati</taxon>
        <taxon>Actinomycetota</taxon>
        <taxon>Actinomycetes</taxon>
        <taxon>Cryptosporangiales</taxon>
        <taxon>Cryptosporangiaceae</taxon>
        <taxon>Cryptosporangium</taxon>
    </lineage>
</organism>
<feature type="transmembrane region" description="Helical" evidence="1">
    <location>
        <begin position="141"/>
        <end position="161"/>
    </location>
</feature>